<dbReference type="InterPro" id="IPR006680">
    <property type="entry name" value="Amidohydro-rel"/>
</dbReference>
<proteinExistence type="predicted"/>
<evidence type="ECO:0000313" key="2">
    <source>
        <dbReference type="EMBL" id="MBO1264071.1"/>
    </source>
</evidence>
<evidence type="ECO:0000259" key="1">
    <source>
        <dbReference type="Pfam" id="PF04909"/>
    </source>
</evidence>
<dbReference type="Pfam" id="PF04909">
    <property type="entry name" value="Amidohydro_2"/>
    <property type="match status" value="1"/>
</dbReference>
<sequence>MEKIIDTHLHMAYDGLGGLTEMFKVSDGEAFVEYMNRNNVAHGIILSGGEYEGTIGPNIDVCALAHKYPDKFSWLCNVDITNQENLEERLAHYKALGAKGVGEFVMNYRLDDSRVQALLAACEKQDMAFLFHMSPKEGFNYGIIDEFGLPLLEDALKKYPNLRLVGHSQPVWYEIGGDMPSDYDKRNEYPEGPVKPGGRLPELLNKYKNFYCDLSANSAGNAIMRDPEFGYQFLEKFQDQLIFATDMVNVEMYFPLLDFLKEAVKENKISKEAYEKICFSNAIHVFGLQNIN</sequence>
<dbReference type="SUPFAM" id="SSF51556">
    <property type="entry name" value="Metallo-dependent hydrolases"/>
    <property type="match status" value="1"/>
</dbReference>
<evidence type="ECO:0000313" key="3">
    <source>
        <dbReference type="Proteomes" id="UP000664218"/>
    </source>
</evidence>
<organism evidence="2 3">
    <name type="scientific">Proteiniclasticum aestuarii</name>
    <dbReference type="NCBI Taxonomy" id="2817862"/>
    <lineage>
        <taxon>Bacteria</taxon>
        <taxon>Bacillati</taxon>
        <taxon>Bacillota</taxon>
        <taxon>Clostridia</taxon>
        <taxon>Eubacteriales</taxon>
        <taxon>Clostridiaceae</taxon>
        <taxon>Proteiniclasticum</taxon>
    </lineage>
</organism>
<dbReference type="InterPro" id="IPR032466">
    <property type="entry name" value="Metal_Hydrolase"/>
</dbReference>
<gene>
    <name evidence="2" type="ORF">J3A84_03305</name>
</gene>
<dbReference type="AlphaFoldDB" id="A0A939H9Q8"/>
<dbReference type="GO" id="GO:0016787">
    <property type="term" value="F:hydrolase activity"/>
    <property type="evidence" value="ECO:0007669"/>
    <property type="project" value="InterPro"/>
</dbReference>
<dbReference type="Proteomes" id="UP000664218">
    <property type="component" value="Unassembled WGS sequence"/>
</dbReference>
<protein>
    <submittedName>
        <fullName evidence="2">Amidohydrolase family protein</fullName>
    </submittedName>
</protein>
<reference evidence="2" key="1">
    <citation type="submission" date="2021-03" db="EMBL/GenBank/DDBJ databases">
        <title>Proteiniclasticum marinus sp. nov., isolated from tidal flat sediment.</title>
        <authorList>
            <person name="Namirimu T."/>
            <person name="Yang J.-A."/>
            <person name="Yang S.-H."/>
            <person name="Kim Y.-J."/>
            <person name="Kwon K.K."/>
        </authorList>
    </citation>
    <scope>NUCLEOTIDE SEQUENCE</scope>
    <source>
        <strain evidence="2">SCR006</strain>
    </source>
</reference>
<dbReference type="Gene3D" id="3.20.20.140">
    <property type="entry name" value="Metal-dependent hydrolases"/>
    <property type="match status" value="1"/>
</dbReference>
<dbReference type="RefSeq" id="WP_207598593.1">
    <property type="nucleotide sequence ID" value="NZ_JAFNJU010000002.1"/>
</dbReference>
<name>A0A939H9Q8_9CLOT</name>
<keyword evidence="3" id="KW-1185">Reference proteome</keyword>
<dbReference type="EMBL" id="JAFNJU010000002">
    <property type="protein sequence ID" value="MBO1264071.1"/>
    <property type="molecule type" value="Genomic_DNA"/>
</dbReference>
<accession>A0A939H9Q8</accession>
<feature type="domain" description="Amidohydrolase-related" evidence="1">
    <location>
        <begin position="54"/>
        <end position="288"/>
    </location>
</feature>
<comment type="caution">
    <text evidence="2">The sequence shown here is derived from an EMBL/GenBank/DDBJ whole genome shotgun (WGS) entry which is preliminary data.</text>
</comment>